<comment type="caution">
    <text evidence="1">The sequence shown here is derived from an EMBL/GenBank/DDBJ whole genome shotgun (WGS) entry which is preliminary data.</text>
</comment>
<protein>
    <submittedName>
        <fullName evidence="1">Uncharacterized protein</fullName>
    </submittedName>
</protein>
<keyword evidence="2" id="KW-1185">Reference proteome</keyword>
<accession>A0ABR6BS41</accession>
<reference evidence="1 2" key="1">
    <citation type="submission" date="2020-08" db="EMBL/GenBank/DDBJ databases">
        <title>Genomic Encyclopedia of Archaeal and Bacterial Type Strains, Phase II (KMG-II): from individual species to whole genera.</title>
        <authorList>
            <person name="Goeker M."/>
        </authorList>
    </citation>
    <scope>NUCLEOTIDE SEQUENCE [LARGE SCALE GENOMIC DNA]</scope>
    <source>
        <strain evidence="1 2">DSM 43850</strain>
    </source>
</reference>
<proteinExistence type="predicted"/>
<sequence>MTTRRGLRLDVYRTAQHAGTGISSDHDQLTLVGIIRRTNTGSRPEELPIQCLVWTPTIDAPAVWLVATPRTLWLIPAGNLLTGELDARNRWVAGGALAGLADRRFTDLVQGRDAVRVHDQLHTPTPQQPRGGAR</sequence>
<evidence type="ECO:0000313" key="2">
    <source>
        <dbReference type="Proteomes" id="UP000517916"/>
    </source>
</evidence>
<dbReference type="Proteomes" id="UP000517916">
    <property type="component" value="Unassembled WGS sequence"/>
</dbReference>
<evidence type="ECO:0000313" key="1">
    <source>
        <dbReference type="EMBL" id="MBA8929505.1"/>
    </source>
</evidence>
<dbReference type="EMBL" id="JACJID010000005">
    <property type="protein sequence ID" value="MBA8929505.1"/>
    <property type="molecule type" value="Genomic_DNA"/>
</dbReference>
<organism evidence="1 2">
    <name type="scientific">Kutzneria viridogrisea</name>
    <dbReference type="NCBI Taxonomy" id="47990"/>
    <lineage>
        <taxon>Bacteria</taxon>
        <taxon>Bacillati</taxon>
        <taxon>Actinomycetota</taxon>
        <taxon>Actinomycetes</taxon>
        <taxon>Pseudonocardiales</taxon>
        <taxon>Pseudonocardiaceae</taxon>
        <taxon>Kutzneria</taxon>
    </lineage>
</organism>
<name>A0ABR6BS41_9PSEU</name>
<dbReference type="RefSeq" id="WP_182839419.1">
    <property type="nucleotide sequence ID" value="NZ_BAAABQ010000017.1"/>
</dbReference>
<gene>
    <name evidence="1" type="ORF">BC739_006723</name>
</gene>